<accession>A0ABU2NPV8</accession>
<dbReference type="InterPro" id="IPR008538">
    <property type="entry name" value="Uma2"/>
</dbReference>
<dbReference type="RefSeq" id="WP_311672372.1">
    <property type="nucleotide sequence ID" value="NZ_JAVREQ010000004.1"/>
</dbReference>
<keyword evidence="2" id="KW-0255">Endonuclease</keyword>
<reference evidence="3" key="1">
    <citation type="submission" date="2023-07" db="EMBL/GenBank/DDBJ databases">
        <title>30 novel species of actinomycetes from the DSMZ collection.</title>
        <authorList>
            <person name="Nouioui I."/>
        </authorList>
    </citation>
    <scope>NUCLEOTIDE SEQUENCE [LARGE SCALE GENOMIC DNA]</scope>
    <source>
        <strain evidence="3">DSM 42041</strain>
    </source>
</reference>
<evidence type="ECO:0000313" key="3">
    <source>
        <dbReference type="Proteomes" id="UP001183414"/>
    </source>
</evidence>
<sequence>MTVTADPVTHIVEDAPDPIDQLSALEEAYGEPVRAQYVERGAFLPPQPDDQHMDAAAEFYFQLRTAGFPLAGMGIGLRRGIKYERTQALLLPDFYVKHRRPTDLDEAYRRTHKGWYSIDLLALVGEVTSTNHETDTGPKYRTYAAAGVPVYVLLHRREGKAYAYSDPVSAPERGDPHYATKSEVEIGRPLPLPEPYPALETEFLLER</sequence>
<evidence type="ECO:0000313" key="2">
    <source>
        <dbReference type="EMBL" id="MDT0378487.1"/>
    </source>
</evidence>
<keyword evidence="3" id="KW-1185">Reference proteome</keyword>
<dbReference type="EMBL" id="JAVREQ010000004">
    <property type="protein sequence ID" value="MDT0378487.1"/>
    <property type="molecule type" value="Genomic_DNA"/>
</dbReference>
<dbReference type="Pfam" id="PF05685">
    <property type="entry name" value="Uma2"/>
    <property type="match status" value="1"/>
</dbReference>
<dbReference type="InterPro" id="IPR012296">
    <property type="entry name" value="Nuclease_put_TT1808"/>
</dbReference>
<feature type="domain" description="Putative restriction endonuclease" evidence="1">
    <location>
        <begin position="25"/>
        <end position="169"/>
    </location>
</feature>
<name>A0ABU2NPV8_9ACTN</name>
<dbReference type="GO" id="GO:0004519">
    <property type="term" value="F:endonuclease activity"/>
    <property type="evidence" value="ECO:0007669"/>
    <property type="project" value="UniProtKB-KW"/>
</dbReference>
<evidence type="ECO:0000259" key="1">
    <source>
        <dbReference type="Pfam" id="PF05685"/>
    </source>
</evidence>
<proteinExistence type="predicted"/>
<dbReference type="Gene3D" id="3.90.1570.10">
    <property type="entry name" value="tt1808, chain A"/>
    <property type="match status" value="1"/>
</dbReference>
<organism evidence="2 3">
    <name type="scientific">Streptomyces hazeniae</name>
    <dbReference type="NCBI Taxonomy" id="3075538"/>
    <lineage>
        <taxon>Bacteria</taxon>
        <taxon>Bacillati</taxon>
        <taxon>Actinomycetota</taxon>
        <taxon>Actinomycetes</taxon>
        <taxon>Kitasatosporales</taxon>
        <taxon>Streptomycetaceae</taxon>
        <taxon>Streptomyces</taxon>
    </lineage>
</organism>
<protein>
    <submittedName>
        <fullName evidence="2">Uma2 family endonuclease</fullName>
    </submittedName>
</protein>
<comment type="caution">
    <text evidence="2">The sequence shown here is derived from an EMBL/GenBank/DDBJ whole genome shotgun (WGS) entry which is preliminary data.</text>
</comment>
<dbReference type="Proteomes" id="UP001183414">
    <property type="component" value="Unassembled WGS sequence"/>
</dbReference>
<keyword evidence="2" id="KW-0540">Nuclease</keyword>
<gene>
    <name evidence="2" type="ORF">RM572_06805</name>
</gene>
<keyword evidence="2" id="KW-0378">Hydrolase</keyword>